<comment type="caution">
    <text evidence="1">The sequence shown here is derived from an EMBL/GenBank/DDBJ whole genome shotgun (WGS) entry which is preliminary data.</text>
</comment>
<evidence type="ECO:0000313" key="1">
    <source>
        <dbReference type="EMBL" id="PHN05861.1"/>
    </source>
</evidence>
<gene>
    <name evidence="1" type="ORF">CRP01_15450</name>
</gene>
<evidence type="ECO:0000313" key="2">
    <source>
        <dbReference type="Proteomes" id="UP000223913"/>
    </source>
</evidence>
<dbReference type="AlphaFoldDB" id="A0A2D0NBH9"/>
<sequence length="182" mass="20880">MFGMAFSGAYSQSYDFTGGVRLGTDWGITSQVRLAKKTTAELILQSSLKREEVLVTALAEQHSPIISRRFNFYAGGGLHKGWNSASNEVEPIKDPFGVTLIAGAEFTLARLNISWDFKPAINLVGGEKKIYTQTGISLRYVIFKKNHFEKARKKRQRVKRREERRENRDGFNWRFWEKKDKG</sequence>
<reference evidence="1 2" key="1">
    <citation type="submission" date="2017-10" db="EMBL/GenBank/DDBJ databases">
        <title>The draft genome sequence of Lewinella nigricans NBRC 102662.</title>
        <authorList>
            <person name="Wang K."/>
        </authorList>
    </citation>
    <scope>NUCLEOTIDE SEQUENCE [LARGE SCALE GENOMIC DNA]</scope>
    <source>
        <strain evidence="1 2">NBRC 102662</strain>
    </source>
</reference>
<dbReference type="Proteomes" id="UP000223913">
    <property type="component" value="Unassembled WGS sequence"/>
</dbReference>
<protein>
    <recommendedName>
        <fullName evidence="3">Outer membrane protein beta-barrel domain-containing protein</fullName>
    </recommendedName>
</protein>
<proteinExistence type="predicted"/>
<keyword evidence="2" id="KW-1185">Reference proteome</keyword>
<dbReference type="EMBL" id="PDUD01000020">
    <property type="protein sequence ID" value="PHN05861.1"/>
    <property type="molecule type" value="Genomic_DNA"/>
</dbReference>
<evidence type="ECO:0008006" key="3">
    <source>
        <dbReference type="Google" id="ProtNLM"/>
    </source>
</evidence>
<organism evidence="1 2">
    <name type="scientific">Flavilitoribacter nigricans (strain ATCC 23147 / DSM 23189 / NBRC 102662 / NCIMB 1420 / SS-2)</name>
    <name type="common">Lewinella nigricans</name>
    <dbReference type="NCBI Taxonomy" id="1122177"/>
    <lineage>
        <taxon>Bacteria</taxon>
        <taxon>Pseudomonadati</taxon>
        <taxon>Bacteroidota</taxon>
        <taxon>Saprospiria</taxon>
        <taxon>Saprospirales</taxon>
        <taxon>Lewinellaceae</taxon>
        <taxon>Flavilitoribacter</taxon>
    </lineage>
</organism>
<accession>A0A2D0NBH9</accession>
<name>A0A2D0NBH9_FLAN2</name>